<dbReference type="Gene3D" id="3.40.50.300">
    <property type="entry name" value="P-loop containing nucleotide triphosphate hydrolases"/>
    <property type="match status" value="2"/>
</dbReference>
<reference evidence="8 9" key="1">
    <citation type="journal article" date="2015" name="Plant Cell">
        <title>Oil accumulation by the oleaginous diatom Fistulifera solaris as revealed by the genome and transcriptome.</title>
        <authorList>
            <person name="Tanaka T."/>
            <person name="Maeda Y."/>
            <person name="Veluchamy A."/>
            <person name="Tanaka M."/>
            <person name="Abida H."/>
            <person name="Marechal E."/>
            <person name="Bowler C."/>
            <person name="Muto M."/>
            <person name="Sunaga Y."/>
            <person name="Tanaka M."/>
            <person name="Yoshino T."/>
            <person name="Taniguchi T."/>
            <person name="Fukuda Y."/>
            <person name="Nemoto M."/>
            <person name="Matsumoto M."/>
            <person name="Wong P.S."/>
            <person name="Aburatani S."/>
            <person name="Fujibuchi W."/>
        </authorList>
    </citation>
    <scope>NUCLEOTIDE SEQUENCE [LARGE SCALE GENOMIC DNA]</scope>
    <source>
        <strain evidence="8 9">JPCC DA0580</strain>
    </source>
</reference>
<dbReference type="PROSITE" id="PS51194">
    <property type="entry name" value="HELICASE_CTER"/>
    <property type="match status" value="1"/>
</dbReference>
<dbReference type="OrthoDB" id="2801544at2759"/>
<evidence type="ECO:0000256" key="4">
    <source>
        <dbReference type="ARBA" id="ARBA00022840"/>
    </source>
</evidence>
<organism evidence="8 9">
    <name type="scientific">Fistulifera solaris</name>
    <name type="common">Oleaginous diatom</name>
    <dbReference type="NCBI Taxonomy" id="1519565"/>
    <lineage>
        <taxon>Eukaryota</taxon>
        <taxon>Sar</taxon>
        <taxon>Stramenopiles</taxon>
        <taxon>Ochrophyta</taxon>
        <taxon>Bacillariophyta</taxon>
        <taxon>Bacillariophyceae</taxon>
        <taxon>Bacillariophycidae</taxon>
        <taxon>Naviculales</taxon>
        <taxon>Naviculaceae</taxon>
        <taxon>Fistulifera</taxon>
    </lineage>
</organism>
<dbReference type="PROSITE" id="PS51192">
    <property type="entry name" value="HELICASE_ATP_BIND_1"/>
    <property type="match status" value="1"/>
</dbReference>
<evidence type="ECO:0000313" key="9">
    <source>
        <dbReference type="Proteomes" id="UP000198406"/>
    </source>
</evidence>
<evidence type="ECO:0000313" key="8">
    <source>
        <dbReference type="EMBL" id="GAX16862.1"/>
    </source>
</evidence>
<dbReference type="GO" id="GO:0016787">
    <property type="term" value="F:hydrolase activity"/>
    <property type="evidence" value="ECO:0007669"/>
    <property type="project" value="UniProtKB-KW"/>
</dbReference>
<evidence type="ECO:0000256" key="5">
    <source>
        <dbReference type="SAM" id="MobiDB-lite"/>
    </source>
</evidence>
<keyword evidence="9" id="KW-1185">Reference proteome</keyword>
<feature type="compositionally biased region" description="Polar residues" evidence="5">
    <location>
        <begin position="93"/>
        <end position="119"/>
    </location>
</feature>
<dbReference type="AlphaFoldDB" id="A0A1Z5JSM8"/>
<dbReference type="GO" id="GO:0004386">
    <property type="term" value="F:helicase activity"/>
    <property type="evidence" value="ECO:0007669"/>
    <property type="project" value="UniProtKB-KW"/>
</dbReference>
<dbReference type="Pfam" id="PF00271">
    <property type="entry name" value="Helicase_C"/>
    <property type="match status" value="1"/>
</dbReference>
<keyword evidence="1" id="KW-0547">Nucleotide-binding</keyword>
<accession>A0A1Z5JSM8</accession>
<dbReference type="SMART" id="SM00487">
    <property type="entry name" value="DEXDc"/>
    <property type="match status" value="1"/>
</dbReference>
<keyword evidence="3" id="KW-0347">Helicase</keyword>
<feature type="compositionally biased region" description="Polar residues" evidence="5">
    <location>
        <begin position="28"/>
        <end position="45"/>
    </location>
</feature>
<dbReference type="InParanoid" id="A0A1Z5JSM8"/>
<dbReference type="GO" id="GO:0004520">
    <property type="term" value="F:DNA endonuclease activity"/>
    <property type="evidence" value="ECO:0007669"/>
    <property type="project" value="TreeGrafter"/>
</dbReference>
<feature type="domain" description="Helicase ATP-binding" evidence="6">
    <location>
        <begin position="297"/>
        <end position="449"/>
    </location>
</feature>
<dbReference type="InterPro" id="IPR001650">
    <property type="entry name" value="Helicase_C-like"/>
</dbReference>
<dbReference type="GO" id="GO:0031297">
    <property type="term" value="P:replication fork processing"/>
    <property type="evidence" value="ECO:0007669"/>
    <property type="project" value="TreeGrafter"/>
</dbReference>
<feature type="region of interest" description="Disordered" evidence="5">
    <location>
        <begin position="93"/>
        <end position="138"/>
    </location>
</feature>
<feature type="compositionally biased region" description="Polar residues" evidence="5">
    <location>
        <begin position="213"/>
        <end position="235"/>
    </location>
</feature>
<evidence type="ECO:0000256" key="3">
    <source>
        <dbReference type="ARBA" id="ARBA00022806"/>
    </source>
</evidence>
<dbReference type="GO" id="GO:0005524">
    <property type="term" value="F:ATP binding"/>
    <property type="evidence" value="ECO:0007669"/>
    <property type="project" value="UniProtKB-KW"/>
</dbReference>
<dbReference type="SMART" id="SM00490">
    <property type="entry name" value="HELICc"/>
    <property type="match status" value="1"/>
</dbReference>
<keyword evidence="4" id="KW-0067">ATP-binding</keyword>
<dbReference type="PANTHER" id="PTHR45766">
    <property type="entry name" value="DNA ANNEALING HELICASE AND ENDONUCLEASE ZRANB3 FAMILY MEMBER"/>
    <property type="match status" value="1"/>
</dbReference>
<dbReference type="InterPro" id="IPR000330">
    <property type="entry name" value="SNF2_N"/>
</dbReference>
<name>A0A1Z5JSM8_FISSO</name>
<dbReference type="InterPro" id="IPR049730">
    <property type="entry name" value="SNF2/RAD54-like_C"/>
</dbReference>
<dbReference type="GO" id="GO:0043596">
    <property type="term" value="C:nuclear replication fork"/>
    <property type="evidence" value="ECO:0007669"/>
    <property type="project" value="TreeGrafter"/>
</dbReference>
<feature type="region of interest" description="Disordered" evidence="5">
    <location>
        <begin position="153"/>
        <end position="196"/>
    </location>
</feature>
<feature type="compositionally biased region" description="Polar residues" evidence="5">
    <location>
        <begin position="153"/>
        <end position="166"/>
    </location>
</feature>
<dbReference type="GO" id="GO:0006281">
    <property type="term" value="P:DNA repair"/>
    <property type="evidence" value="ECO:0007669"/>
    <property type="project" value="TreeGrafter"/>
</dbReference>
<dbReference type="PANTHER" id="PTHR45766:SF3">
    <property type="entry name" value="DNA ANNEALING HELICASE AND ENDONUCLEASE ZRANB3"/>
    <property type="match status" value="1"/>
</dbReference>
<dbReference type="CDD" id="cd18793">
    <property type="entry name" value="SF2_C_SNF"/>
    <property type="match status" value="1"/>
</dbReference>
<feature type="region of interest" description="Disordered" evidence="5">
    <location>
        <begin position="1"/>
        <end position="53"/>
    </location>
</feature>
<dbReference type="InterPro" id="IPR014001">
    <property type="entry name" value="Helicase_ATP-bd"/>
</dbReference>
<gene>
    <name evidence="8" type="ORF">FisN_5Hh235</name>
</gene>
<evidence type="ECO:0000256" key="1">
    <source>
        <dbReference type="ARBA" id="ARBA00022741"/>
    </source>
</evidence>
<dbReference type="Pfam" id="PF00176">
    <property type="entry name" value="SNF2-rel_dom"/>
    <property type="match status" value="1"/>
</dbReference>
<protein>
    <submittedName>
        <fullName evidence="8">Uncharacterized protein</fullName>
    </submittedName>
</protein>
<feature type="domain" description="Helicase C-terminal" evidence="7">
    <location>
        <begin position="573"/>
        <end position="725"/>
    </location>
</feature>
<evidence type="ECO:0000256" key="2">
    <source>
        <dbReference type="ARBA" id="ARBA00022801"/>
    </source>
</evidence>
<keyword evidence="2" id="KW-0378">Hydrolase</keyword>
<evidence type="ECO:0000259" key="6">
    <source>
        <dbReference type="PROSITE" id="PS51192"/>
    </source>
</evidence>
<dbReference type="InterPro" id="IPR027417">
    <property type="entry name" value="P-loop_NTPase"/>
</dbReference>
<dbReference type="Proteomes" id="UP000198406">
    <property type="component" value="Unassembled WGS sequence"/>
</dbReference>
<evidence type="ECO:0000259" key="7">
    <source>
        <dbReference type="PROSITE" id="PS51194"/>
    </source>
</evidence>
<proteinExistence type="predicted"/>
<feature type="region of interest" description="Disordered" evidence="5">
    <location>
        <begin position="208"/>
        <end position="262"/>
    </location>
</feature>
<dbReference type="EMBL" id="BDSP01000111">
    <property type="protein sequence ID" value="GAX16862.1"/>
    <property type="molecule type" value="Genomic_DNA"/>
</dbReference>
<sequence length="742" mass="81048">MAPGLSNPYANHASAQNKRPNRPWDAPPQNQVNRTETLITSNNKQPESDPFDCDIDWDAASRLVDAVECSNGSQGTVSGSSLTERTQFSVNEQANARSDRSFGNVNPLSSSHHAQQNIQGAKELPSPSTASSRFESVNPCSSLSLNQTQHALANTSRTGQCTNPYSPTKVVRSRGQEESRESSTQPQPKHQKLCDRDTLTTLRPDAWMKPAASTASQNQILNTQNGNCSLSTVQNSRREEQPLLDPRQASLPPHLRFDPKSTAPVEDSYRSTLVSNAALSAPLLNGWTLFPHQRKAILCGILMRRMILALDMGLGKTLIGCVWAKSFVRTMEGLKVVIICPVSLKKEWKRTGEEATGLSVADGESDREFVNNDVIIVSWAKVPDKVNASKFVVVADEAHTMQSMQAARTKNALHLMESPSCVGVLLLTGTPMKNGKPSNLFPLLKAVRHPLGRNQRMYETHFCAGKEIRLGNGPVIWTATGSSNVSQLRELSQSHLLYLSKETCLKELPPQTRIVKKVPVSSRMQAQHDRALNELAKIYKATMDSRSAVGNDAVLGATQRLRMVSSLAKTDAAIELSLAVLNQEAAIVVFTSFVEVAKTIHKKLMESGWNAELLTGETPAKKRQDMVDNFQKGLSPVFVSTFGAGGVGLTLTAACTIVLVDRPWTPGEANQAEDRVRRIGQTRPVKSIWISAFDLDEKIDALLESKSQTANEVLTGNPSQSSHPQGSIIPLILNTVLKPHLS</sequence>
<dbReference type="SUPFAM" id="SSF52540">
    <property type="entry name" value="P-loop containing nucleoside triphosphate hydrolases"/>
    <property type="match status" value="2"/>
</dbReference>
<feature type="compositionally biased region" description="Polar residues" evidence="5">
    <location>
        <begin position="126"/>
        <end position="138"/>
    </location>
</feature>
<comment type="caution">
    <text evidence="8">The sequence shown here is derived from an EMBL/GenBank/DDBJ whole genome shotgun (WGS) entry which is preliminary data.</text>
</comment>